<evidence type="ECO:0000256" key="1">
    <source>
        <dbReference type="ARBA" id="ARBA00034736"/>
    </source>
</evidence>
<dbReference type="Pfam" id="PF10521">
    <property type="entry name" value="Tti2"/>
    <property type="match status" value="1"/>
</dbReference>
<sequence length="484" mass="53907">MVEIIELDSSNAVDGNSASTDVLVLLANNEFLALLNLLRDTMSELDSQLVGDKLVSWLDIKPTKWDWMSPGIPEKDENRLLSCIQLAVFLFSKVSGDLQYLLMKSISYYMNEHVPWSNRKCAVEACKIDSALCIQFMQRFVDELRPELLKSTTSKVSLAGYAKPKKISALRPTLGLGGGAAGDEKNRSEWKNSHAVKSLSSICLLVKIGQSWPNYDQYWPMASTFIMNVLDDSDPLFRAQGCYLLNDFIGSNGARLSKTGLDLAFGESVEVCLTYLPQLTPAPVSLVVLKAAYPVLFVLLQLRGASYRLYLDILEKNILGLISHVQGRDNDADTMIVLTFLVDQLRYIILEHIGSAILVSFPRTNFVINQLLINPYLVERDNGPQLVDSALRVHTAILGLFTQLDDSDALDIVLLYKYDLLGAWTVLCKRVVKYNVGTPYTGELIEKNVTALKAIAVGCGLGQEFHEDLDAIWTRAPETKTYVH</sequence>
<gene>
    <name evidence="2" type="ORF">SAMEA4029010_CIC11G00000001227</name>
</gene>
<dbReference type="SUPFAM" id="SSF48371">
    <property type="entry name" value="ARM repeat"/>
    <property type="match status" value="1"/>
</dbReference>
<dbReference type="InterPro" id="IPR016024">
    <property type="entry name" value="ARM-type_fold"/>
</dbReference>
<dbReference type="OrthoDB" id="6417021at2759"/>
<dbReference type="AlphaFoldDB" id="A0A1L0DH83"/>
<organism evidence="2 3">
    <name type="scientific">Sungouiella intermedia</name>
    <dbReference type="NCBI Taxonomy" id="45354"/>
    <lineage>
        <taxon>Eukaryota</taxon>
        <taxon>Fungi</taxon>
        <taxon>Dikarya</taxon>
        <taxon>Ascomycota</taxon>
        <taxon>Saccharomycotina</taxon>
        <taxon>Pichiomycetes</taxon>
        <taxon>Metschnikowiaceae</taxon>
        <taxon>Sungouiella</taxon>
    </lineage>
</organism>
<reference evidence="2 3" key="1">
    <citation type="submission" date="2016-10" db="EMBL/GenBank/DDBJ databases">
        <authorList>
            <person name="de Groot N.N."/>
        </authorList>
    </citation>
    <scope>NUCLEOTIDE SEQUENCE [LARGE SCALE GENOMIC DNA]</scope>
    <source>
        <strain evidence="2 3">CBS 141442</strain>
    </source>
</reference>
<dbReference type="Proteomes" id="UP000182334">
    <property type="component" value="Chromosome V"/>
</dbReference>
<proteinExistence type="inferred from homology"/>
<protein>
    <submittedName>
        <fullName evidence="2">CIC11C00000001227</fullName>
    </submittedName>
</protein>
<evidence type="ECO:0000313" key="3">
    <source>
        <dbReference type="Proteomes" id="UP000182334"/>
    </source>
</evidence>
<dbReference type="EMBL" id="LT635760">
    <property type="protein sequence ID" value="SGZ55876.1"/>
    <property type="molecule type" value="Genomic_DNA"/>
</dbReference>
<evidence type="ECO:0000313" key="2">
    <source>
        <dbReference type="EMBL" id="SGZ55876.1"/>
    </source>
</evidence>
<dbReference type="InterPro" id="IPR018870">
    <property type="entry name" value="Tti2"/>
</dbReference>
<accession>A0A1L0DH83</accession>
<dbReference type="GO" id="GO:0110078">
    <property type="term" value="C:TTT Hsp90 cochaperone complex"/>
    <property type="evidence" value="ECO:0007669"/>
    <property type="project" value="InterPro"/>
</dbReference>
<keyword evidence="3" id="KW-1185">Reference proteome</keyword>
<dbReference type="STRING" id="45354.A0A1L0DH83"/>
<name>A0A1L0DH83_9ASCO</name>
<comment type="similarity">
    <text evidence="1">Belongs to the TTI2 family.</text>
</comment>